<protein>
    <recommendedName>
        <fullName evidence="3">DDE Tnp4 domain-containing protein</fullName>
    </recommendedName>
</protein>
<evidence type="ECO:0000313" key="2">
    <source>
        <dbReference type="Proteomes" id="UP000050525"/>
    </source>
</evidence>
<gene>
    <name evidence="1" type="ORF">Y1Q_0008103</name>
</gene>
<name>A0A151NY85_ALLMI</name>
<comment type="caution">
    <text evidence="1">The sequence shown here is derived from an EMBL/GenBank/DDBJ whole genome shotgun (WGS) entry which is preliminary data.</text>
</comment>
<evidence type="ECO:0008006" key="3">
    <source>
        <dbReference type="Google" id="ProtNLM"/>
    </source>
</evidence>
<sequence>MTWATFQDLLEQLQTHLEQQDTTMQLPFSTNTCLALTLVKPAMPASLWYISHLFGVGKVTTRKAFLEVYSALQDVLDSLAVVVGFHALGFPQCIRALDWTHIPVT</sequence>
<accession>A0A151NY85</accession>
<organism evidence="1 2">
    <name type="scientific">Alligator mississippiensis</name>
    <name type="common">American alligator</name>
    <dbReference type="NCBI Taxonomy" id="8496"/>
    <lineage>
        <taxon>Eukaryota</taxon>
        <taxon>Metazoa</taxon>
        <taxon>Chordata</taxon>
        <taxon>Craniata</taxon>
        <taxon>Vertebrata</taxon>
        <taxon>Euteleostomi</taxon>
        <taxon>Archelosauria</taxon>
        <taxon>Archosauria</taxon>
        <taxon>Crocodylia</taxon>
        <taxon>Alligatoridae</taxon>
        <taxon>Alligatorinae</taxon>
        <taxon>Alligator</taxon>
    </lineage>
</organism>
<evidence type="ECO:0000313" key="1">
    <source>
        <dbReference type="EMBL" id="KYO41836.1"/>
    </source>
</evidence>
<keyword evidence="2" id="KW-1185">Reference proteome</keyword>
<dbReference type="Proteomes" id="UP000050525">
    <property type="component" value="Unassembled WGS sequence"/>
</dbReference>
<reference evidence="1 2" key="1">
    <citation type="journal article" date="2012" name="Genome Biol.">
        <title>Sequencing three crocodilian genomes to illuminate the evolution of archosaurs and amniotes.</title>
        <authorList>
            <person name="St John J.A."/>
            <person name="Braun E.L."/>
            <person name="Isberg S.R."/>
            <person name="Miles L.G."/>
            <person name="Chong A.Y."/>
            <person name="Gongora J."/>
            <person name="Dalzell P."/>
            <person name="Moran C."/>
            <person name="Bed'hom B."/>
            <person name="Abzhanov A."/>
            <person name="Burgess S.C."/>
            <person name="Cooksey A.M."/>
            <person name="Castoe T.A."/>
            <person name="Crawford N.G."/>
            <person name="Densmore L.D."/>
            <person name="Drew J.C."/>
            <person name="Edwards S.V."/>
            <person name="Faircloth B.C."/>
            <person name="Fujita M.K."/>
            <person name="Greenwold M.J."/>
            <person name="Hoffmann F.G."/>
            <person name="Howard J.M."/>
            <person name="Iguchi T."/>
            <person name="Janes D.E."/>
            <person name="Khan S.Y."/>
            <person name="Kohno S."/>
            <person name="de Koning A.J."/>
            <person name="Lance S.L."/>
            <person name="McCarthy F.M."/>
            <person name="McCormack J.E."/>
            <person name="Merchant M.E."/>
            <person name="Peterson D.G."/>
            <person name="Pollock D.D."/>
            <person name="Pourmand N."/>
            <person name="Raney B.J."/>
            <person name="Roessler K.A."/>
            <person name="Sanford J.R."/>
            <person name="Sawyer R.H."/>
            <person name="Schmidt C.J."/>
            <person name="Triplett E.W."/>
            <person name="Tuberville T.D."/>
            <person name="Venegas-Anaya M."/>
            <person name="Howard J.T."/>
            <person name="Jarvis E.D."/>
            <person name="Guillette L.J.Jr."/>
            <person name="Glenn T.C."/>
            <person name="Green R.E."/>
            <person name="Ray D.A."/>
        </authorList>
    </citation>
    <scope>NUCLEOTIDE SEQUENCE [LARGE SCALE GENOMIC DNA]</scope>
    <source>
        <strain evidence="1">KSC_2009_1</strain>
    </source>
</reference>
<dbReference type="AlphaFoldDB" id="A0A151NY85"/>
<proteinExistence type="predicted"/>
<dbReference type="EMBL" id="AKHW03001591">
    <property type="protein sequence ID" value="KYO41836.1"/>
    <property type="molecule type" value="Genomic_DNA"/>
</dbReference>